<evidence type="ECO:0000313" key="5">
    <source>
        <dbReference type="Proteomes" id="UP000198282"/>
    </source>
</evidence>
<dbReference type="Gene3D" id="3.40.50.150">
    <property type="entry name" value="Vaccinia Virus protein VP39"/>
    <property type="match status" value="1"/>
</dbReference>
<keyword evidence="5" id="KW-1185">Reference proteome</keyword>
<dbReference type="GO" id="GO:0032259">
    <property type="term" value="P:methylation"/>
    <property type="evidence" value="ECO:0007669"/>
    <property type="project" value="UniProtKB-KW"/>
</dbReference>
<dbReference type="Proteomes" id="UP000198282">
    <property type="component" value="Unassembled WGS sequence"/>
</dbReference>
<evidence type="ECO:0000256" key="1">
    <source>
        <dbReference type="ARBA" id="ARBA00022603"/>
    </source>
</evidence>
<protein>
    <submittedName>
        <fullName evidence="4">Methyltransferase domain-containing protein</fullName>
    </submittedName>
</protein>
<dbReference type="InterPro" id="IPR041698">
    <property type="entry name" value="Methyltransf_25"/>
</dbReference>
<name>A0A239KZ81_9ACTN</name>
<dbReference type="SUPFAM" id="SSF53335">
    <property type="entry name" value="S-adenosyl-L-methionine-dependent methyltransferases"/>
    <property type="match status" value="1"/>
</dbReference>
<keyword evidence="1 4" id="KW-0489">Methyltransferase</keyword>
<dbReference type="GO" id="GO:0008168">
    <property type="term" value="F:methyltransferase activity"/>
    <property type="evidence" value="ECO:0007669"/>
    <property type="project" value="UniProtKB-KW"/>
</dbReference>
<dbReference type="InterPro" id="IPR051052">
    <property type="entry name" value="Diverse_substrate_MTase"/>
</dbReference>
<dbReference type="Pfam" id="PF13649">
    <property type="entry name" value="Methyltransf_25"/>
    <property type="match status" value="1"/>
</dbReference>
<dbReference type="AlphaFoldDB" id="A0A239KZ81"/>
<evidence type="ECO:0000313" key="4">
    <source>
        <dbReference type="EMBL" id="SNT23052.1"/>
    </source>
</evidence>
<keyword evidence="2 4" id="KW-0808">Transferase</keyword>
<dbReference type="InterPro" id="IPR029063">
    <property type="entry name" value="SAM-dependent_MTases_sf"/>
</dbReference>
<dbReference type="EMBL" id="FZOD01000029">
    <property type="protein sequence ID" value="SNT23052.1"/>
    <property type="molecule type" value="Genomic_DNA"/>
</dbReference>
<feature type="domain" description="Methyltransferase" evidence="3">
    <location>
        <begin position="47"/>
        <end position="137"/>
    </location>
</feature>
<gene>
    <name evidence="4" type="ORF">SAMN05216276_102988</name>
</gene>
<dbReference type="PANTHER" id="PTHR44942">
    <property type="entry name" value="METHYLTRANSF_11 DOMAIN-CONTAINING PROTEIN"/>
    <property type="match status" value="1"/>
</dbReference>
<organism evidence="4 5">
    <name type="scientific">Streptosporangium subroseum</name>
    <dbReference type="NCBI Taxonomy" id="106412"/>
    <lineage>
        <taxon>Bacteria</taxon>
        <taxon>Bacillati</taxon>
        <taxon>Actinomycetota</taxon>
        <taxon>Actinomycetes</taxon>
        <taxon>Streptosporangiales</taxon>
        <taxon>Streptosporangiaceae</taxon>
        <taxon>Streptosporangium</taxon>
    </lineage>
</organism>
<dbReference type="CDD" id="cd02440">
    <property type="entry name" value="AdoMet_MTases"/>
    <property type="match status" value="1"/>
</dbReference>
<dbReference type="RefSeq" id="WP_089210046.1">
    <property type="nucleotide sequence ID" value="NZ_FZOD01000029.1"/>
</dbReference>
<reference evidence="4 5" key="1">
    <citation type="submission" date="2017-06" db="EMBL/GenBank/DDBJ databases">
        <authorList>
            <person name="Kim H.J."/>
            <person name="Triplett B.A."/>
        </authorList>
    </citation>
    <scope>NUCLEOTIDE SEQUENCE [LARGE SCALE GENOMIC DNA]</scope>
    <source>
        <strain evidence="4 5">CGMCC 4.2132</strain>
    </source>
</reference>
<evidence type="ECO:0000256" key="2">
    <source>
        <dbReference type="ARBA" id="ARBA00022679"/>
    </source>
</evidence>
<proteinExistence type="predicted"/>
<evidence type="ECO:0000259" key="3">
    <source>
        <dbReference type="Pfam" id="PF13649"/>
    </source>
</evidence>
<accession>A0A239KZ81</accession>
<sequence>MAEGDRERLRASFTEDAELYDQARPGYPPELFDDLAELTGIGPGCRVLEVGPGTGQATVPLAERGCHIVAVELGAEMAEMARRNLARFPSVHVVTAAFEDWPPPAEPFDVVVSATAFHWIDPAVRMVRAADALRAGGALATIATHHVKGGSTDFFAAAQTCYERFDPATPPDVRLQPAAEIPYDDEPEPSGRFGAPVFRRHEWEQTYSTAEYLNLLRTYSGHRTLESVARAGLLDCIARLIEDRHGGQITKRYLTELRVARRGPAHDIPDALQRRG</sequence>
<dbReference type="PANTHER" id="PTHR44942:SF4">
    <property type="entry name" value="METHYLTRANSFERASE TYPE 11 DOMAIN-CONTAINING PROTEIN"/>
    <property type="match status" value="1"/>
</dbReference>
<dbReference type="OrthoDB" id="9797252at2"/>